<feature type="coiled-coil region" evidence="1">
    <location>
        <begin position="32"/>
        <end position="59"/>
    </location>
</feature>
<organism evidence="3">
    <name type="scientific">Clastoptera arizonana</name>
    <name type="common">Arizona spittle bug</name>
    <dbReference type="NCBI Taxonomy" id="38151"/>
    <lineage>
        <taxon>Eukaryota</taxon>
        <taxon>Metazoa</taxon>
        <taxon>Ecdysozoa</taxon>
        <taxon>Arthropoda</taxon>
        <taxon>Hexapoda</taxon>
        <taxon>Insecta</taxon>
        <taxon>Pterygota</taxon>
        <taxon>Neoptera</taxon>
        <taxon>Paraneoptera</taxon>
        <taxon>Hemiptera</taxon>
        <taxon>Auchenorrhyncha</taxon>
        <taxon>Cercopoidea</taxon>
        <taxon>Clastopteridae</taxon>
        <taxon>Clastoptera</taxon>
    </lineage>
</organism>
<dbReference type="Gene3D" id="1.20.5.1160">
    <property type="entry name" value="Vasodilator-stimulated phosphoprotein"/>
    <property type="match status" value="1"/>
</dbReference>
<dbReference type="EMBL" id="GEDC01031453">
    <property type="protein sequence ID" value="JAS05845.1"/>
    <property type="molecule type" value="Transcribed_RNA"/>
</dbReference>
<dbReference type="GO" id="GO:0005813">
    <property type="term" value="C:centrosome"/>
    <property type="evidence" value="ECO:0007669"/>
    <property type="project" value="TreeGrafter"/>
</dbReference>
<protein>
    <recommendedName>
        <fullName evidence="4">Centrobin</fullName>
    </recommendedName>
</protein>
<gene>
    <name evidence="3" type="ORF">g.31490</name>
</gene>
<dbReference type="GO" id="GO:0007099">
    <property type="term" value="P:centriole replication"/>
    <property type="evidence" value="ECO:0007669"/>
    <property type="project" value="InterPro"/>
</dbReference>
<dbReference type="PANTHER" id="PTHR34439">
    <property type="entry name" value="CENTROBIN"/>
    <property type="match status" value="1"/>
</dbReference>
<keyword evidence="1" id="KW-0175">Coiled coil</keyword>
<feature type="coiled-coil region" evidence="1">
    <location>
        <begin position="599"/>
        <end position="756"/>
    </location>
</feature>
<dbReference type="GO" id="GO:1902017">
    <property type="term" value="P:regulation of cilium assembly"/>
    <property type="evidence" value="ECO:0007669"/>
    <property type="project" value="InterPro"/>
</dbReference>
<feature type="coiled-coil region" evidence="1">
    <location>
        <begin position="780"/>
        <end position="876"/>
    </location>
</feature>
<evidence type="ECO:0000313" key="3">
    <source>
        <dbReference type="EMBL" id="JAS05845.1"/>
    </source>
</evidence>
<reference evidence="3" key="1">
    <citation type="submission" date="2015-12" db="EMBL/GenBank/DDBJ databases">
        <title>De novo transcriptome assembly of four potential Pierce s Disease insect vectors from Arizona vineyards.</title>
        <authorList>
            <person name="Tassone E.E."/>
        </authorList>
    </citation>
    <scope>NUCLEOTIDE SEQUENCE</scope>
</reference>
<sequence length="1040" mass="119973">MSDSDDTDLLLLIPPDFFAVQSDIDESEQSVVDDLIIHVNDLENRISAIENSKSQLSLLDESLDLNQTKIKPANEYYLSMTDSLHSTNIDTLHLSGINDFIKGKSYKSPPKSRYPFTIPSTPISEVYNRTELLSPKSNYNESSDRYDASDNQMNVSNPSNIPVANKENDKIRQNGSDNCEEKELVHEIDQYLNEIDKCGPTGLFQKKEGLESISFNPTIMNDYKIDGFERHCNPELSKALDLPEVDRLLKEMEETQYEIEQKLKLHNSPKVFDKQVYYSHHLENNDYISNSSRKYVPSLKSGEIKIDGVNTLRDTSSFQSRYSPKSRKKLDMNFGHKNVEKYNTSNYRSYDDTSRKLDTLKSSLYSSSSPLKSTQTYGTKKLDSYKYLTPTKFNISKHLEAESLKDKPFVERQNQSDTEQLIEVSNQYTTEPNYVSKSKENSQDIGRERTESTFGRKRTTAQTTVDAIVNHDQQNISSKGILSSELKSGPTNLLSLTDLWNKEPLHNTDDPKKLRQKLEEEKYRREHCEEIIKNLQYRVLEDQEKLAVAVHVDQEKDKAIVQLTEAWRKLVQHWGELENQRHNLSLQLQTEKSMSRSKLEEMAKKVTQCETEVAQALDLAAGYKKKYEDINREKDTLKNDLKHRIEEAEKQIEEVSEQNQQYIIERNDMKSVIDEFKKKSEEEKKLLEEGEAEIQELKKQVSQYEAEIKVLKEQKEALSEKLKDERAHNNAIEQQKVALQLALDELKKKEKASRDEAQMFGERIEVARSELRTLYQGQLEAVVKEKLKEFQNQLDAAEAALKAELLAREQQWADKANNQCVQLAEKYKSEIQQMQNLHKEELKSWRMKVIDCERLRSALECKLQEETNRRTEIAQQLHGVMESQWRQALKIITNPTSTEVKHAPVNHSENEIRNPTKLTKSDVHLNLKDFNSRASSTSSAAPNDIPFEEEGKTTYRLAGPNHDSHQLKKYIEMLLDRAPGNPIGIKDYSSLFLENTSEHLLPGNNGEKWSAFIPMDDQKLTMSNNLPNSVGPNTNKPPWK</sequence>
<proteinExistence type="predicted"/>
<dbReference type="InterPro" id="IPR038923">
    <property type="entry name" value="Centrobin"/>
</dbReference>
<name>A0A1B6BY06_9HEMI</name>
<evidence type="ECO:0000256" key="2">
    <source>
        <dbReference type="SAM" id="MobiDB-lite"/>
    </source>
</evidence>
<evidence type="ECO:0000256" key="1">
    <source>
        <dbReference type="SAM" id="Coils"/>
    </source>
</evidence>
<feature type="compositionally biased region" description="Polar residues" evidence="2">
    <location>
        <begin position="149"/>
        <end position="162"/>
    </location>
</feature>
<dbReference type="PANTHER" id="PTHR34439:SF1">
    <property type="entry name" value="CENTROBIN"/>
    <property type="match status" value="1"/>
</dbReference>
<dbReference type="GO" id="GO:0005814">
    <property type="term" value="C:centriole"/>
    <property type="evidence" value="ECO:0007669"/>
    <property type="project" value="TreeGrafter"/>
</dbReference>
<feature type="compositionally biased region" description="Basic and acidic residues" evidence="2">
    <location>
        <begin position="437"/>
        <end position="451"/>
    </location>
</feature>
<feature type="region of interest" description="Disordered" evidence="2">
    <location>
        <begin position="433"/>
        <end position="459"/>
    </location>
</feature>
<feature type="region of interest" description="Disordered" evidence="2">
    <location>
        <begin position="134"/>
        <end position="165"/>
    </location>
</feature>
<dbReference type="GO" id="GO:0051299">
    <property type="term" value="P:centrosome separation"/>
    <property type="evidence" value="ECO:0007669"/>
    <property type="project" value="TreeGrafter"/>
</dbReference>
<evidence type="ECO:0008006" key="4">
    <source>
        <dbReference type="Google" id="ProtNLM"/>
    </source>
</evidence>
<accession>A0A1B6BY06</accession>
<dbReference type="AlphaFoldDB" id="A0A1B6BY06"/>
<dbReference type="GO" id="GO:1902410">
    <property type="term" value="P:mitotic cytokinetic process"/>
    <property type="evidence" value="ECO:0007669"/>
    <property type="project" value="TreeGrafter"/>
</dbReference>